<feature type="compositionally biased region" description="Basic and acidic residues" evidence="1">
    <location>
        <begin position="102"/>
        <end position="113"/>
    </location>
</feature>
<dbReference type="EMBL" id="CP106795">
    <property type="protein sequence ID" value="UXY39007.1"/>
    <property type="molecule type" value="Genomic_DNA"/>
</dbReference>
<reference evidence="3" key="1">
    <citation type="submission" date="2022-10" db="EMBL/GenBank/DDBJ databases">
        <authorList>
            <person name="Mo P."/>
        </authorList>
    </citation>
    <scope>NUCLEOTIDE SEQUENCE</scope>
    <source>
        <strain evidence="3">HUAS 14-6</strain>
    </source>
</reference>
<dbReference type="Pfam" id="PF12770">
    <property type="entry name" value="CHAT"/>
    <property type="match status" value="1"/>
</dbReference>
<proteinExistence type="predicted"/>
<feature type="region of interest" description="Disordered" evidence="1">
    <location>
        <begin position="1"/>
        <end position="30"/>
    </location>
</feature>
<dbReference type="RefSeq" id="WP_263279366.1">
    <property type="nucleotide sequence ID" value="NZ_CP106795.1"/>
</dbReference>
<dbReference type="InterPro" id="IPR024983">
    <property type="entry name" value="CHAT_dom"/>
</dbReference>
<feature type="compositionally biased region" description="Basic and acidic residues" evidence="1">
    <location>
        <begin position="84"/>
        <end position="93"/>
    </location>
</feature>
<dbReference type="Proteomes" id="UP001060733">
    <property type="component" value="Chromosome"/>
</dbReference>
<evidence type="ECO:0000313" key="3">
    <source>
        <dbReference type="EMBL" id="UXY39007.1"/>
    </source>
</evidence>
<feature type="compositionally biased region" description="Basic and acidic residues" evidence="1">
    <location>
        <begin position="1"/>
        <end position="15"/>
    </location>
</feature>
<sequence length="1263" mass="137139">MEDLERYLHTGDGRDLPPLAPATLPPPPGADAAGTARLALLRWFRYLHLPGVSGLLEFRAAVQLAGALDRVPEGLPPLPAALRENLRRADAARRGRRRPRRGDRETSDGEREPIALGPARVDQLLFLMGRFEDQRDFSALDTALDLQRRWLKENGLSVRERAALLTDHAHLLLLLGDLGAHRSWPAEAERAARLAVETTARQEARHDPHLANRLLIKARCATALYDPEADPTGLERAVQDLRRAVEAAGRCTPVALHHARDLVTTLIRWYEATGAPRTLTDALTAASDLVRATHPEDRRGPEHREWLAQLEAEAVPRLGAEAVAAVLGEPAVAYAPGTEERHRAWWATAEDADAPWTERRKAALALVEAVPGHDEDRPGALLLAAQTEMHVWLEGGDGATPGRARVWAEQAADALPPGHRLAGRALTVLAEATLYLAAEASPEPDGRLTEEALEHGRRARSALLPEETDTPHLLERLALLVERVAHVLSDGTLLQEWVDVRRQALALTPRTDPFRPFRVSNLAGALYELSRYENDTDRADEALALAREAADALPEDHPRKHELLLNLANHHMHQGGGADGTARLAEAERLYRDGLARLPADHHDVPRFTSSLSQVLHMRYRTNGDRATLVDAVGMAREAAARTPADDWFHTVRLLLFARSATALYDLTADAHPDAELRAEALAAWDEVAQDERFTRGVWFEAQEKRAVLARAAGDPEHALRALEAALEKVPGLARRSFAGPLRKGVARKAPELALQAALAAVEAGRPGHAVELLERGRAILYEQEILSWRHRAELRRTDPRTAERLERIDRRLVTADFFANAARIDFQAVTQHRFGRTTTDMTRSWDPRPGYAAETRRLSAERDRIVGALATDPRFAELAGRRPLADLRAATAGCPVVFVLAHRSGGDALLVPADPADPVRHIALPGLTDAAVREHVARLRTALRDAVDAGAAPDRRQAAQSELHDVLDWSWDEVASPVLARLGTAGPGSPKPRLWWCPVGPVVRLPLHAAGRHPRSASEAEARARAAQAPPTVIDRVIPSYATTLGALAHSLRDAPGTPSGGGPPRSLVVAVPNSRHGPPLPMAEREARTVLDALPGSTLLLGEEADLAAVTTALREHDLVHFACHGDNDTDLGLLRGGGLHLGGGETLTATAIQDTPLEHGALAILSACSTAEAHPVLPDEPMHLAAAFQLAGFRGVIGTLWHAPDTPGMARELYAALTADGTAFPDTTAAAQALNHAQRTMRDAYPATPTRWAAYLHTGV</sequence>
<evidence type="ECO:0000259" key="2">
    <source>
        <dbReference type="Pfam" id="PF12770"/>
    </source>
</evidence>
<feature type="domain" description="CHAT" evidence="2">
    <location>
        <begin position="972"/>
        <end position="1262"/>
    </location>
</feature>
<gene>
    <name evidence="3" type="ORF">N8I86_32370</name>
</gene>
<evidence type="ECO:0000313" key="4">
    <source>
        <dbReference type="Proteomes" id="UP001060733"/>
    </source>
</evidence>
<dbReference type="InterPro" id="IPR011990">
    <property type="entry name" value="TPR-like_helical_dom_sf"/>
</dbReference>
<feature type="region of interest" description="Disordered" evidence="1">
    <location>
        <begin position="82"/>
        <end position="114"/>
    </location>
</feature>
<organism evidence="3 4">
    <name type="scientific">Streptomyces albidocamelliae</name>
    <dbReference type="NCBI Taxonomy" id="2981135"/>
    <lineage>
        <taxon>Bacteria</taxon>
        <taxon>Bacillati</taxon>
        <taxon>Actinomycetota</taxon>
        <taxon>Actinomycetes</taxon>
        <taxon>Kitasatosporales</taxon>
        <taxon>Streptomycetaceae</taxon>
        <taxon>Streptomyces</taxon>
    </lineage>
</organism>
<protein>
    <submittedName>
        <fullName evidence="3">CHAT domain-containing protein</fullName>
    </submittedName>
</protein>
<feature type="compositionally biased region" description="Pro residues" evidence="1">
    <location>
        <begin position="18"/>
        <end position="29"/>
    </location>
</feature>
<dbReference type="SUPFAM" id="SSF48452">
    <property type="entry name" value="TPR-like"/>
    <property type="match status" value="1"/>
</dbReference>
<name>A0ABY6EX85_9ACTN</name>
<dbReference type="Gene3D" id="1.25.40.10">
    <property type="entry name" value="Tetratricopeptide repeat domain"/>
    <property type="match status" value="1"/>
</dbReference>
<accession>A0ABY6EX85</accession>
<evidence type="ECO:0000256" key="1">
    <source>
        <dbReference type="SAM" id="MobiDB-lite"/>
    </source>
</evidence>
<keyword evidence="4" id="KW-1185">Reference proteome</keyword>